<feature type="transmembrane region" description="Helical" evidence="1">
    <location>
        <begin position="317"/>
        <end position="342"/>
    </location>
</feature>
<sequence length="351" mass="39209">MRQTLKRLNQLAHTWLGLLLSLWVLLMAVTGTVLYYKPALLKLTYPVLDLAAPLNRAQTARQLDNLTSPLTGGYAYMPTDSAPWLEVVDEDKTRWYFGESGLLLKRELHGDLIDIFVSLHHDLMLGDTGKDLLGLFGLASLLLIVTGLIRWWPRHGFSRRHFSIHWFSLKTRKGLQTLSELHKVSAALMAIPIVVILATGTAIMYSQPVRTALISLLPASGTQPAIPLPAPQAADWQSRFEVAEALFEGASPRLIYLSRDRMRLKFDDEWHPNGRSYLGFAPKSGELIELESVRQTAKGNQLSHTIYPLHVAAVGGAFYLTISTLAGLALIVLPVTGIAYYLKRRCYRQAK</sequence>
<protein>
    <recommendedName>
        <fullName evidence="4">Peptidase</fullName>
    </recommendedName>
</protein>
<feature type="transmembrane region" description="Helical" evidence="1">
    <location>
        <begin position="132"/>
        <end position="152"/>
    </location>
</feature>
<dbReference type="OrthoDB" id="9776609at2"/>
<dbReference type="AlphaFoldDB" id="A0A0U2ZFC8"/>
<keyword evidence="1" id="KW-0472">Membrane</keyword>
<keyword evidence="1" id="KW-0812">Transmembrane</keyword>
<reference evidence="2 3" key="1">
    <citation type="submission" date="2015-12" db="EMBL/GenBank/DDBJ databases">
        <title>Complete genome of Lacimicrobium alkaliphilum KCTC 32984.</title>
        <authorList>
            <person name="Kim S.-G."/>
            <person name="Lee Y.-J."/>
        </authorList>
    </citation>
    <scope>NUCLEOTIDE SEQUENCE [LARGE SCALE GENOMIC DNA]</scope>
    <source>
        <strain evidence="2 3">YelD216</strain>
    </source>
</reference>
<keyword evidence="1" id="KW-1133">Transmembrane helix</keyword>
<evidence type="ECO:0000313" key="2">
    <source>
        <dbReference type="EMBL" id="ALS97132.1"/>
    </source>
</evidence>
<gene>
    <name evidence="2" type="ORF">AT746_01780</name>
</gene>
<dbReference type="Pfam" id="PF03929">
    <property type="entry name" value="PepSY_TM"/>
    <property type="match status" value="1"/>
</dbReference>
<dbReference type="PANTHER" id="PTHR34219:SF3">
    <property type="entry name" value="BLL7967 PROTEIN"/>
    <property type="match status" value="1"/>
</dbReference>
<evidence type="ECO:0000256" key="1">
    <source>
        <dbReference type="SAM" id="Phobius"/>
    </source>
</evidence>
<dbReference type="KEGG" id="lal:AT746_01780"/>
<dbReference type="Proteomes" id="UP000068447">
    <property type="component" value="Chromosome"/>
</dbReference>
<dbReference type="PANTHER" id="PTHR34219">
    <property type="entry name" value="IRON-REGULATED INNER MEMBRANE PROTEIN-RELATED"/>
    <property type="match status" value="1"/>
</dbReference>
<name>A0A0U2ZFC8_9ALTE</name>
<evidence type="ECO:0008006" key="4">
    <source>
        <dbReference type="Google" id="ProtNLM"/>
    </source>
</evidence>
<organism evidence="2 3">
    <name type="scientific">Lacimicrobium alkaliphilum</name>
    <dbReference type="NCBI Taxonomy" id="1526571"/>
    <lineage>
        <taxon>Bacteria</taxon>
        <taxon>Pseudomonadati</taxon>
        <taxon>Pseudomonadota</taxon>
        <taxon>Gammaproteobacteria</taxon>
        <taxon>Alteromonadales</taxon>
        <taxon>Alteromonadaceae</taxon>
        <taxon>Lacimicrobium</taxon>
    </lineage>
</organism>
<proteinExistence type="predicted"/>
<evidence type="ECO:0000313" key="3">
    <source>
        <dbReference type="Proteomes" id="UP000068447"/>
    </source>
</evidence>
<accession>A0A0U2ZFC8</accession>
<dbReference type="STRING" id="1526571.AT746_01780"/>
<dbReference type="InterPro" id="IPR005625">
    <property type="entry name" value="PepSY-ass_TM"/>
</dbReference>
<feature type="transmembrane region" description="Helical" evidence="1">
    <location>
        <begin position="12"/>
        <end position="36"/>
    </location>
</feature>
<keyword evidence="3" id="KW-1185">Reference proteome</keyword>
<dbReference type="EMBL" id="CP013650">
    <property type="protein sequence ID" value="ALS97132.1"/>
    <property type="molecule type" value="Genomic_DNA"/>
</dbReference>
<dbReference type="RefSeq" id="WP_062475624.1">
    <property type="nucleotide sequence ID" value="NZ_CP013650.1"/>
</dbReference>
<feature type="transmembrane region" description="Helical" evidence="1">
    <location>
        <begin position="186"/>
        <end position="205"/>
    </location>
</feature>